<gene>
    <name evidence="1" type="ORF">S7711_10059</name>
</gene>
<evidence type="ECO:0000313" key="2">
    <source>
        <dbReference type="Proteomes" id="UP000028045"/>
    </source>
</evidence>
<name>A0A084B2Q0_STACB</name>
<reference evidence="1 2" key="1">
    <citation type="journal article" date="2014" name="BMC Genomics">
        <title>Comparative genome sequencing reveals chemotype-specific gene clusters in the toxigenic black mold Stachybotrys.</title>
        <authorList>
            <person name="Semeiks J."/>
            <person name="Borek D."/>
            <person name="Otwinowski Z."/>
            <person name="Grishin N.V."/>
        </authorList>
    </citation>
    <scope>NUCLEOTIDE SEQUENCE [LARGE SCALE GENOMIC DNA]</scope>
    <source>
        <strain evidence="2">CBS 109288 / IBT 7711</strain>
    </source>
</reference>
<organism evidence="1 2">
    <name type="scientific">Stachybotrys chartarum (strain CBS 109288 / IBT 7711)</name>
    <name type="common">Toxic black mold</name>
    <name type="synonym">Stilbospora chartarum</name>
    <dbReference type="NCBI Taxonomy" id="1280523"/>
    <lineage>
        <taxon>Eukaryota</taxon>
        <taxon>Fungi</taxon>
        <taxon>Dikarya</taxon>
        <taxon>Ascomycota</taxon>
        <taxon>Pezizomycotina</taxon>
        <taxon>Sordariomycetes</taxon>
        <taxon>Hypocreomycetidae</taxon>
        <taxon>Hypocreales</taxon>
        <taxon>Stachybotryaceae</taxon>
        <taxon>Stachybotrys</taxon>
    </lineage>
</organism>
<accession>A0A084B2Q0</accession>
<sequence length="14" mass="1399">MNATIINAGARLGP</sequence>
<keyword evidence="2" id="KW-1185">Reference proteome</keyword>
<evidence type="ECO:0000313" key="1">
    <source>
        <dbReference type="EMBL" id="KEY71829.1"/>
    </source>
</evidence>
<dbReference type="EMBL" id="KL648151">
    <property type="protein sequence ID" value="KEY71829.1"/>
    <property type="molecule type" value="Genomic_DNA"/>
</dbReference>
<dbReference type="HOGENOM" id="CLU_3435089_0_0_1"/>
<proteinExistence type="predicted"/>
<dbReference type="Proteomes" id="UP000028045">
    <property type="component" value="Unassembled WGS sequence"/>
</dbReference>
<protein>
    <submittedName>
        <fullName evidence="1">Uncharacterized protein</fullName>
    </submittedName>
</protein>